<dbReference type="EMBL" id="JBHOMY010000057">
    <property type="protein sequence ID" value="MFC1458578.1"/>
    <property type="molecule type" value="Genomic_DNA"/>
</dbReference>
<evidence type="ECO:0000313" key="4">
    <source>
        <dbReference type="Proteomes" id="UP001593940"/>
    </source>
</evidence>
<accession>A0ABV6YBB7</accession>
<protein>
    <submittedName>
        <fullName evidence="3">Uncharacterized protein</fullName>
    </submittedName>
</protein>
<sequence>MHTRFIAAMATALIVSGSPAAYAQSRNQGDGQASGNQNLSLNPNSGPTIQGNQPGASRSDQRAMLRRELRQAGFRNIRILDAAFLVQARNRNGDQVVMIINPPGSGGVSTTSNQVTTGSTGQDDSYGFNTPTRYGSPRYTPPDSIPQFGNMNNQNNPN</sequence>
<feature type="signal peptide" evidence="2">
    <location>
        <begin position="1"/>
        <end position="23"/>
    </location>
</feature>
<feature type="region of interest" description="Disordered" evidence="1">
    <location>
        <begin position="104"/>
        <end position="158"/>
    </location>
</feature>
<dbReference type="RefSeq" id="WP_377030494.1">
    <property type="nucleotide sequence ID" value="NZ_JBHOMY010000057.1"/>
</dbReference>
<evidence type="ECO:0000256" key="2">
    <source>
        <dbReference type="SAM" id="SignalP"/>
    </source>
</evidence>
<feature type="compositionally biased region" description="Polar residues" evidence="1">
    <location>
        <begin position="108"/>
        <end position="133"/>
    </location>
</feature>
<reference evidence="3 4" key="1">
    <citation type="submission" date="2024-09" db="EMBL/GenBank/DDBJ databases">
        <title>Nodulacao em especies de Leguminosae Basais da Amazonia e Caracterizacao dos Rizobios e Bacterias Associadas aos Nodulos.</title>
        <authorList>
            <person name="Jambeiro I.C.A."/>
            <person name="Lopes I.S."/>
            <person name="Aguiar E.R.G.R."/>
            <person name="Santos A.F.J."/>
            <person name="Dos Santos J.M.F."/>
            <person name="Gross E."/>
        </authorList>
    </citation>
    <scope>NUCLEOTIDE SEQUENCE [LARGE SCALE GENOMIC DNA]</scope>
    <source>
        <strain evidence="3 4">BRUESC1165</strain>
    </source>
</reference>
<feature type="region of interest" description="Disordered" evidence="1">
    <location>
        <begin position="23"/>
        <end position="61"/>
    </location>
</feature>
<proteinExistence type="predicted"/>
<gene>
    <name evidence="3" type="ORF">ACETIH_18100</name>
</gene>
<organism evidence="3 4">
    <name type="scientific">Microvirga arabica</name>
    <dbReference type="NCBI Taxonomy" id="1128671"/>
    <lineage>
        <taxon>Bacteria</taxon>
        <taxon>Pseudomonadati</taxon>
        <taxon>Pseudomonadota</taxon>
        <taxon>Alphaproteobacteria</taxon>
        <taxon>Hyphomicrobiales</taxon>
        <taxon>Methylobacteriaceae</taxon>
        <taxon>Microvirga</taxon>
    </lineage>
</organism>
<keyword evidence="2" id="KW-0732">Signal</keyword>
<feature type="chain" id="PRO_5047106019" evidence="2">
    <location>
        <begin position="24"/>
        <end position="158"/>
    </location>
</feature>
<evidence type="ECO:0000313" key="3">
    <source>
        <dbReference type="EMBL" id="MFC1458578.1"/>
    </source>
</evidence>
<name>A0ABV6YBB7_9HYPH</name>
<keyword evidence="4" id="KW-1185">Reference proteome</keyword>
<evidence type="ECO:0000256" key="1">
    <source>
        <dbReference type="SAM" id="MobiDB-lite"/>
    </source>
</evidence>
<comment type="caution">
    <text evidence="3">The sequence shown here is derived from an EMBL/GenBank/DDBJ whole genome shotgun (WGS) entry which is preliminary data.</text>
</comment>
<feature type="compositionally biased region" description="Polar residues" evidence="1">
    <location>
        <begin position="24"/>
        <end position="58"/>
    </location>
</feature>
<dbReference type="Proteomes" id="UP001593940">
    <property type="component" value="Unassembled WGS sequence"/>
</dbReference>